<evidence type="ECO:0000313" key="3">
    <source>
        <dbReference type="Proteomes" id="UP000190140"/>
    </source>
</evidence>
<dbReference type="AlphaFoldDB" id="A0A1V4I3M6"/>
<organism evidence="1 3">
    <name type="scientific">Alkalithermobacter paradoxus</name>
    <dbReference type="NCBI Taxonomy" id="29349"/>
    <lineage>
        <taxon>Bacteria</taxon>
        <taxon>Bacillati</taxon>
        <taxon>Bacillota</taxon>
        <taxon>Clostridia</taxon>
        <taxon>Peptostreptococcales</taxon>
        <taxon>Tepidibacteraceae</taxon>
        <taxon>Alkalithermobacter</taxon>
    </lineage>
</organism>
<dbReference type="RefSeq" id="WP_079411032.1">
    <property type="nucleotide sequence ID" value="NZ_MZGW01000001.1"/>
</dbReference>
<keyword evidence="3" id="KW-1185">Reference proteome</keyword>
<accession>A0A1V4I3M6</accession>
<sequence>MSSLDKKEIIEMLDKAGLKEDENLTADKIKSAIAEVITEREEEIEKENETLNKIKWMYNR</sequence>
<dbReference type="EMBL" id="MZGW01000001">
    <property type="protein sequence ID" value="OPJ57305.1"/>
    <property type="molecule type" value="Genomic_DNA"/>
</dbReference>
<name>A0A1V4I3M6_9FIRM</name>
<protein>
    <submittedName>
        <fullName evidence="1">Uncharacterized protein</fullName>
    </submittedName>
</protein>
<evidence type="ECO:0000313" key="2">
    <source>
        <dbReference type="EMBL" id="OPJ57305.1"/>
    </source>
</evidence>
<dbReference type="Proteomes" id="UP000190140">
    <property type="component" value="Unassembled WGS sequence"/>
</dbReference>
<dbReference type="EMBL" id="MZGW01000026">
    <property type="protein sequence ID" value="OPJ54583.1"/>
    <property type="molecule type" value="Genomic_DNA"/>
</dbReference>
<gene>
    <name evidence="2" type="ORF">CLOTH_05880</name>
    <name evidence="1" type="ORF">CLOTH_20900</name>
</gene>
<evidence type="ECO:0000313" key="1">
    <source>
        <dbReference type="EMBL" id="OPJ54583.1"/>
    </source>
</evidence>
<comment type="caution">
    <text evidence="1">The sequence shown here is derived from an EMBL/GenBank/DDBJ whole genome shotgun (WGS) entry which is preliminary data.</text>
</comment>
<proteinExistence type="predicted"/>
<reference evidence="1 3" key="1">
    <citation type="submission" date="2017-03" db="EMBL/GenBank/DDBJ databases">
        <title>Genome sequence of Clostridium thermoalcaliphilum DSM 7309.</title>
        <authorList>
            <person name="Poehlein A."/>
            <person name="Daniel R."/>
        </authorList>
    </citation>
    <scope>NUCLEOTIDE SEQUENCE [LARGE SCALE GENOMIC DNA]</scope>
    <source>
        <strain evidence="1 3">DSM 7309</strain>
    </source>
</reference>
<dbReference type="STRING" id="29349.CLOTH_05880"/>